<evidence type="ECO:0000256" key="9">
    <source>
        <dbReference type="ARBA" id="ARBA00023306"/>
    </source>
</evidence>
<dbReference type="PANTHER" id="PTHR14222">
    <property type="entry name" value="CONDENSIN"/>
    <property type="match status" value="1"/>
</dbReference>
<proteinExistence type="inferred from homology"/>
<dbReference type="Gene3D" id="1.25.10.10">
    <property type="entry name" value="Leucine-rich Repeat Variant"/>
    <property type="match status" value="2"/>
</dbReference>
<feature type="compositionally biased region" description="Basic residues" evidence="11">
    <location>
        <begin position="548"/>
        <end position="559"/>
    </location>
</feature>
<dbReference type="InterPro" id="IPR026971">
    <property type="entry name" value="CND1/NCAPD3"/>
</dbReference>
<evidence type="ECO:0000256" key="1">
    <source>
        <dbReference type="ARBA" id="ARBA00004123"/>
    </source>
</evidence>
<dbReference type="InterPro" id="IPR016024">
    <property type="entry name" value="ARM-type_fold"/>
</dbReference>
<evidence type="ECO:0000256" key="2">
    <source>
        <dbReference type="ARBA" id="ARBA00004286"/>
    </source>
</evidence>
<feature type="region of interest" description="Disordered" evidence="11">
    <location>
        <begin position="134"/>
        <end position="155"/>
    </location>
</feature>
<feature type="domain" description="Condensin complex subunit 1 C-terminal" evidence="12">
    <location>
        <begin position="1072"/>
        <end position="1232"/>
    </location>
</feature>
<dbReference type="InterPro" id="IPR024324">
    <property type="entry name" value="Condensin_cplx_su1_N"/>
</dbReference>
<feature type="compositionally biased region" description="Acidic residues" evidence="11">
    <location>
        <begin position="478"/>
        <end position="503"/>
    </location>
</feature>
<dbReference type="PIRSF" id="PIRSF017127">
    <property type="entry name" value="Condensin_D2"/>
    <property type="match status" value="1"/>
</dbReference>
<evidence type="ECO:0000256" key="8">
    <source>
        <dbReference type="ARBA" id="ARBA00023242"/>
    </source>
</evidence>
<evidence type="ECO:0000313" key="14">
    <source>
        <dbReference type="EMBL" id="CAL1705848.1"/>
    </source>
</evidence>
<keyword evidence="9 10" id="KW-0131">Cell cycle</keyword>
<feature type="compositionally biased region" description="Basic residues" evidence="11">
    <location>
        <begin position="1314"/>
        <end position="1327"/>
    </location>
</feature>
<accession>A0ABP1DFP3</accession>
<evidence type="ECO:0000256" key="5">
    <source>
        <dbReference type="ARBA" id="ARBA00022618"/>
    </source>
</evidence>
<dbReference type="InterPro" id="IPR032682">
    <property type="entry name" value="Cnd1_C"/>
</dbReference>
<dbReference type="InterPro" id="IPR007673">
    <property type="entry name" value="Condensin_cplx_su1"/>
</dbReference>
<keyword evidence="15" id="KW-1185">Reference proteome</keyword>
<dbReference type="Pfam" id="PF12922">
    <property type="entry name" value="Cnd1_N"/>
    <property type="match status" value="1"/>
</dbReference>
<name>A0ABP1DFP3_9APHY</name>
<feature type="region of interest" description="Disordered" evidence="11">
    <location>
        <begin position="1296"/>
        <end position="1337"/>
    </location>
</feature>
<dbReference type="InterPro" id="IPR011989">
    <property type="entry name" value="ARM-like"/>
</dbReference>
<evidence type="ECO:0000256" key="4">
    <source>
        <dbReference type="ARBA" id="ARBA00022454"/>
    </source>
</evidence>
<evidence type="ECO:0000256" key="6">
    <source>
        <dbReference type="ARBA" id="ARBA00022776"/>
    </source>
</evidence>
<evidence type="ECO:0000256" key="3">
    <source>
        <dbReference type="ARBA" id="ARBA00009606"/>
    </source>
</evidence>
<evidence type="ECO:0000256" key="10">
    <source>
        <dbReference type="PIRNR" id="PIRNR017127"/>
    </source>
</evidence>
<comment type="subcellular location">
    <subcellularLocation>
        <location evidence="2">Chromosome</location>
    </subcellularLocation>
    <subcellularLocation>
        <location evidence="1">Nucleus</location>
    </subcellularLocation>
</comment>
<evidence type="ECO:0000259" key="13">
    <source>
        <dbReference type="Pfam" id="PF12922"/>
    </source>
</evidence>
<feature type="domain" description="Condensin complex subunit 1 N-terminal" evidence="13">
    <location>
        <begin position="76"/>
        <end position="243"/>
    </location>
</feature>
<evidence type="ECO:0000313" key="15">
    <source>
        <dbReference type="Proteomes" id="UP001497453"/>
    </source>
</evidence>
<comment type="function">
    <text evidence="10">Regulatory subunit of the condensin complex, a complex required for conversion of interphase chromatin into mitotic-like condense chromosomes. The condensin complex probably introduces positive supercoils into relaxed DNA in the presence of type I topoisomerases and converts nicked DNA into positive knotted forms in the presence of type II topoisomerases.</text>
</comment>
<comment type="similarity">
    <text evidence="3 10">Belongs to the CND1 (condensin subunit 1) family.</text>
</comment>
<dbReference type="SUPFAM" id="SSF48371">
    <property type="entry name" value="ARM repeat"/>
    <property type="match status" value="1"/>
</dbReference>
<organism evidence="14 15">
    <name type="scientific">Somion occarium</name>
    <dbReference type="NCBI Taxonomy" id="3059160"/>
    <lineage>
        <taxon>Eukaryota</taxon>
        <taxon>Fungi</taxon>
        <taxon>Dikarya</taxon>
        <taxon>Basidiomycota</taxon>
        <taxon>Agaricomycotina</taxon>
        <taxon>Agaricomycetes</taxon>
        <taxon>Polyporales</taxon>
        <taxon>Cerrenaceae</taxon>
        <taxon>Somion</taxon>
    </lineage>
</organism>
<feature type="region of interest" description="Disordered" evidence="11">
    <location>
        <begin position="958"/>
        <end position="982"/>
    </location>
</feature>
<feature type="region of interest" description="Disordered" evidence="11">
    <location>
        <begin position="880"/>
        <end position="918"/>
    </location>
</feature>
<gene>
    <name evidence="14" type="ORF">GFSPODELE1_LOCUS5611</name>
</gene>
<evidence type="ECO:0000256" key="11">
    <source>
        <dbReference type="SAM" id="MobiDB-lite"/>
    </source>
</evidence>
<feature type="region of interest" description="Disordered" evidence="11">
    <location>
        <begin position="472"/>
        <end position="559"/>
    </location>
</feature>
<protein>
    <recommendedName>
        <fullName evidence="10">Condensin complex subunit 1</fullName>
    </recommendedName>
</protein>
<dbReference type="PANTHER" id="PTHR14222:SF2">
    <property type="entry name" value="CONDENSIN COMPLEX SUBUNIT 1"/>
    <property type="match status" value="1"/>
</dbReference>
<reference evidence="15" key="1">
    <citation type="submission" date="2024-04" db="EMBL/GenBank/DDBJ databases">
        <authorList>
            <person name="Shaw F."/>
            <person name="Minotto A."/>
        </authorList>
    </citation>
    <scope>NUCLEOTIDE SEQUENCE [LARGE SCALE GENOMIC DNA]</scope>
</reference>
<dbReference type="EMBL" id="OZ037946">
    <property type="protein sequence ID" value="CAL1705848.1"/>
    <property type="molecule type" value="Genomic_DNA"/>
</dbReference>
<feature type="compositionally biased region" description="Acidic residues" evidence="11">
    <location>
        <begin position="517"/>
        <end position="541"/>
    </location>
</feature>
<evidence type="ECO:0000259" key="12">
    <source>
        <dbReference type="Pfam" id="PF12717"/>
    </source>
</evidence>
<evidence type="ECO:0000256" key="7">
    <source>
        <dbReference type="ARBA" id="ARBA00023067"/>
    </source>
</evidence>
<feature type="compositionally biased region" description="Basic and acidic residues" evidence="11">
    <location>
        <begin position="1296"/>
        <end position="1313"/>
    </location>
</feature>
<keyword evidence="7 10" id="KW-0226">DNA condensation</keyword>
<dbReference type="Proteomes" id="UP001497453">
    <property type="component" value="Chromosome 3"/>
</dbReference>
<dbReference type="Pfam" id="PF12717">
    <property type="entry name" value="Cnd1"/>
    <property type="match status" value="1"/>
</dbReference>
<keyword evidence="6 10" id="KW-0498">Mitosis</keyword>
<keyword evidence="8" id="KW-0539">Nucleus</keyword>
<keyword evidence="5 10" id="KW-0132">Cell division</keyword>
<keyword evidence="4" id="KW-0158">Chromosome</keyword>
<sequence>MASFDLQEELQALLDISDYDIPNEHNISSSDPRSINAILERAVEALAESTDAITEPEVFDAYRSLLKHAESLQGVIMSKMLDSISSAFQAQVEAALKDVEHEDPQTFMAHKTPLEMYAFLLHWFVSAAEKVKSSGEEEAPAPPPKSRRGKGGKAATSRAAAAKGWTWEDQIPNTLAVISRVLRLKTQRIWTTTADKDTFINCVTRPAYHITESEQYMKQQTIRLGVYKVICLAVKHHGHSLAAQITIMQSLQYYEHLSEPMAECLTVLAKEFDHAQLGDEILREIAGKSFNAQDSKGPRAFSRFLIKFAELSPRSVLKQISLLLSHLDSESYPMRMALVEVIGCLIRELVSSDVNGDTQQQLQKQITGLYDLLLERTLDLSSYVRTKVLSVLAKLCDLPVKFPKQRLAITGAAVASLEDKASGVRKGAVMLLVKLIVTHPYGLMHGGLLSLREWEARYKEASDELQKIGAKVGKAVERDDDEEVDGEEHENGEEVEGDAEDGEGSPSRKQKSARADDEMDVDEEGEGEDEGGDEDEMDQDGEGSQPRTPKKKGKKKRRKSEIDLIALANEQEALATLTSNEVLHLKLRKRYYAEALNFVRQIEHDGMETVQKLLASTNKLEVLEAIEFFRVTYEYAFDGAEAGIRKMLHLIWQKDNSSTGEDGKEIKGVRSRLLECYKSLYFEALADMEPKQQVNRIAKNMIEQTYHATLAELTSLEEMMRIMMEDRQVHQDVIGKLWQVYSSERPLPRMQRRGAIIILGMLALAKRSVVSERVEVLVKIGLGNLGKADLTLARYTCVALQRLNGSVKKVKGSLFNENIRLEMDNPIFRKLQDAIEQPCRSKEWFGMAEQAINTIYALAQRPDILCDNIIKNLTRRAFTPKKADKQKASSQDPDAMVDEQDPEEANRTATQGGDAEDKDVGDAFELSQLLFIVGHVAIKHIVYLELVEREWKRQKHEREQAEKLAANRSSPTRASKDTEELDQVAGNAEDEIGERIAGIRETELLYGPDSLLATYGPMIVHICGSPHKFKNRTLRAAATLAFSKFLCVSSQFCDQHHRLLFKILETSKDASIRSNTVIALGDVAVSFSSIIDENSNELYKGLSDADLTVKKNTLMVLTHLILNGMIKVKGQLGEMAKCLEDQDERISELAKLFFSELSTKENAIYNNLPDVISHLSVGAHSVSEEIFESTMKYIFTFIEKEKQAESIVEKLCQRFRLSEDPRQWRDIAYCLSLLPFKSERSVKKLVEGLPFYRDKLHEETVFTRFQEILTKARQNKSSNKPDAELNEFEAILEEHKRQGEEDQAFEKRVEGKKAQAKKRATRRSARKKPVEVEEDSE</sequence>